<protein>
    <recommendedName>
        <fullName evidence="3">Ribosomal subunit interface protein</fullName>
    </recommendedName>
</protein>
<dbReference type="FunFam" id="3.30.160.100:FF:000001">
    <property type="entry name" value="Ribosome hibernation promoting factor"/>
    <property type="match status" value="1"/>
</dbReference>
<accession>A0A382FH35</accession>
<dbReference type="CDD" id="cd00552">
    <property type="entry name" value="RaiA"/>
    <property type="match status" value="1"/>
</dbReference>
<dbReference type="PANTHER" id="PTHR33231">
    <property type="entry name" value="30S RIBOSOMAL PROTEIN"/>
    <property type="match status" value="1"/>
</dbReference>
<feature type="non-terminal residue" evidence="2">
    <location>
        <position position="1"/>
    </location>
</feature>
<dbReference type="GO" id="GO:0045900">
    <property type="term" value="P:negative regulation of translational elongation"/>
    <property type="evidence" value="ECO:0007669"/>
    <property type="project" value="TreeGrafter"/>
</dbReference>
<organism evidence="2">
    <name type="scientific">marine metagenome</name>
    <dbReference type="NCBI Taxonomy" id="408172"/>
    <lineage>
        <taxon>unclassified sequences</taxon>
        <taxon>metagenomes</taxon>
        <taxon>ecological metagenomes</taxon>
    </lineage>
</organism>
<evidence type="ECO:0000256" key="1">
    <source>
        <dbReference type="ARBA" id="ARBA00022845"/>
    </source>
</evidence>
<dbReference type="AlphaFoldDB" id="A0A382FH35"/>
<dbReference type="NCBIfam" id="TIGR00741">
    <property type="entry name" value="yfiA"/>
    <property type="match status" value="1"/>
</dbReference>
<dbReference type="Pfam" id="PF02482">
    <property type="entry name" value="Ribosomal_S30AE"/>
    <property type="match status" value="1"/>
</dbReference>
<dbReference type="EMBL" id="UINC01049630">
    <property type="protein sequence ID" value="SVB61644.1"/>
    <property type="molecule type" value="Genomic_DNA"/>
</dbReference>
<dbReference type="GO" id="GO:0043024">
    <property type="term" value="F:ribosomal small subunit binding"/>
    <property type="evidence" value="ECO:0007669"/>
    <property type="project" value="TreeGrafter"/>
</dbReference>
<sequence length="130" mass="15010">LLELTTYYGVKPFDGPKRQTGLEYLAKEVFMQIHVSGHHLQISDSLELYVKTKLLKLEHHFQNIINTVVILSVEKGRQKAETKVHISGGEIYAEAESKNLYKSIDLMIAKLDRQIIKLKDKKIGKRHLRN</sequence>
<reference evidence="2" key="1">
    <citation type="submission" date="2018-05" db="EMBL/GenBank/DDBJ databases">
        <authorList>
            <person name="Lanie J.A."/>
            <person name="Ng W.-L."/>
            <person name="Kazmierczak K.M."/>
            <person name="Andrzejewski T.M."/>
            <person name="Davidsen T.M."/>
            <person name="Wayne K.J."/>
            <person name="Tettelin H."/>
            <person name="Glass J.I."/>
            <person name="Rusch D."/>
            <person name="Podicherti R."/>
            <person name="Tsui H.-C.T."/>
            <person name="Winkler M.E."/>
        </authorList>
    </citation>
    <scope>NUCLEOTIDE SEQUENCE</scope>
</reference>
<evidence type="ECO:0000313" key="2">
    <source>
        <dbReference type="EMBL" id="SVB61644.1"/>
    </source>
</evidence>
<name>A0A382FH35_9ZZZZ</name>
<proteinExistence type="predicted"/>
<dbReference type="InterPro" id="IPR003489">
    <property type="entry name" value="RHF/RaiA"/>
</dbReference>
<evidence type="ECO:0008006" key="3">
    <source>
        <dbReference type="Google" id="ProtNLM"/>
    </source>
</evidence>
<dbReference type="GO" id="GO:0022627">
    <property type="term" value="C:cytosolic small ribosomal subunit"/>
    <property type="evidence" value="ECO:0007669"/>
    <property type="project" value="TreeGrafter"/>
</dbReference>
<dbReference type="SUPFAM" id="SSF69754">
    <property type="entry name" value="Ribosome binding protein Y (YfiA homologue)"/>
    <property type="match status" value="1"/>
</dbReference>
<dbReference type="PANTHER" id="PTHR33231:SF1">
    <property type="entry name" value="30S RIBOSOMAL PROTEIN"/>
    <property type="match status" value="1"/>
</dbReference>
<dbReference type="InterPro" id="IPR050574">
    <property type="entry name" value="HPF/YfiA_ribosome-assoc"/>
</dbReference>
<dbReference type="InterPro" id="IPR036567">
    <property type="entry name" value="RHF-like"/>
</dbReference>
<dbReference type="Gene3D" id="3.30.160.100">
    <property type="entry name" value="Ribosome hibernation promotion factor-like"/>
    <property type="match status" value="1"/>
</dbReference>
<keyword evidence="1" id="KW-0810">Translation regulation</keyword>
<gene>
    <name evidence="2" type="ORF">METZ01_LOCUS214498</name>
</gene>